<evidence type="ECO:0000313" key="3">
    <source>
        <dbReference type="Proteomes" id="UP000675284"/>
    </source>
</evidence>
<organism evidence="2 3">
    <name type="scientific">Virgibacillus salarius</name>
    <dbReference type="NCBI Taxonomy" id="447199"/>
    <lineage>
        <taxon>Bacteria</taxon>
        <taxon>Bacillati</taxon>
        <taxon>Bacillota</taxon>
        <taxon>Bacilli</taxon>
        <taxon>Bacillales</taxon>
        <taxon>Bacillaceae</taxon>
        <taxon>Virgibacillus</taxon>
    </lineage>
</organism>
<dbReference type="Pfam" id="PF07872">
    <property type="entry name" value="DUF1659"/>
    <property type="match status" value="1"/>
</dbReference>
<dbReference type="InterPro" id="IPR012454">
    <property type="entry name" value="DUF1659"/>
</dbReference>
<evidence type="ECO:0000259" key="1">
    <source>
        <dbReference type="Pfam" id="PF07872"/>
    </source>
</evidence>
<evidence type="ECO:0000313" key="2">
    <source>
        <dbReference type="EMBL" id="MBR7795783.1"/>
    </source>
</evidence>
<accession>A0A941I9P8</accession>
<keyword evidence="3" id="KW-1185">Reference proteome</keyword>
<feature type="domain" description="DUF1659" evidence="1">
    <location>
        <begin position="2"/>
        <end position="72"/>
    </location>
</feature>
<reference evidence="2" key="1">
    <citation type="submission" date="2021-04" db="EMBL/GenBank/DDBJ databases">
        <title>Isolation and polyphasic classification of algal microorganism.</title>
        <authorList>
            <person name="Wang S."/>
        </authorList>
    </citation>
    <scope>NUCLEOTIDE SEQUENCE</scope>
    <source>
        <strain evidence="2">720a</strain>
    </source>
</reference>
<proteinExistence type="predicted"/>
<name>A0A941I9P8_9BACI</name>
<comment type="caution">
    <text evidence="2">The sequence shown here is derived from an EMBL/GenBank/DDBJ whole genome shotgun (WGS) entry which is preliminary data.</text>
</comment>
<dbReference type="AlphaFoldDB" id="A0A941I9P8"/>
<protein>
    <submittedName>
        <fullName evidence="2">DUF1659 domain-containing protein</fullName>
    </submittedName>
</protein>
<dbReference type="EMBL" id="JAGSOT010000015">
    <property type="protein sequence ID" value="MBR7795783.1"/>
    <property type="molecule type" value="Genomic_DNA"/>
</dbReference>
<gene>
    <name evidence="2" type="ORF">KCX74_06970</name>
</gene>
<sequence length="74" mass="8018">MATTQIMDSSLWLVFDGGLDEVTGKSIVKTKSFNNVKPTANAEQLYTIAQAIAGLQQLPLHSVERKDTSAIEPV</sequence>
<dbReference type="RefSeq" id="WP_026680030.1">
    <property type="nucleotide sequence ID" value="NZ_BAAACY010000076.1"/>
</dbReference>
<dbReference type="Proteomes" id="UP000675284">
    <property type="component" value="Unassembled WGS sequence"/>
</dbReference>